<keyword evidence="2" id="KW-1185">Reference proteome</keyword>
<organism evidence="1 2">
    <name type="scientific">Rhizophagus clarus</name>
    <dbReference type="NCBI Taxonomy" id="94130"/>
    <lineage>
        <taxon>Eukaryota</taxon>
        <taxon>Fungi</taxon>
        <taxon>Fungi incertae sedis</taxon>
        <taxon>Mucoromycota</taxon>
        <taxon>Glomeromycotina</taxon>
        <taxon>Glomeromycetes</taxon>
        <taxon>Glomerales</taxon>
        <taxon>Glomeraceae</taxon>
        <taxon>Rhizophagus</taxon>
    </lineage>
</organism>
<dbReference type="AlphaFoldDB" id="A0A2Z6S7W6"/>
<name>A0A2Z6S7W6_9GLOM</name>
<evidence type="ECO:0000313" key="2">
    <source>
        <dbReference type="Proteomes" id="UP000247702"/>
    </source>
</evidence>
<comment type="caution">
    <text evidence="1">The sequence shown here is derived from an EMBL/GenBank/DDBJ whole genome shotgun (WGS) entry which is preliminary data.</text>
</comment>
<accession>A0A2Z6S7W6</accession>
<gene>
    <name evidence="1" type="ORF">RclHR1_00990014</name>
</gene>
<dbReference type="EMBL" id="BEXD01004414">
    <property type="protein sequence ID" value="GBC10781.1"/>
    <property type="molecule type" value="Genomic_DNA"/>
</dbReference>
<reference evidence="1 2" key="1">
    <citation type="submission" date="2017-11" db="EMBL/GenBank/DDBJ databases">
        <title>The genome of Rhizophagus clarus HR1 reveals common genetic basis of auxotrophy among arbuscular mycorrhizal fungi.</title>
        <authorList>
            <person name="Kobayashi Y."/>
        </authorList>
    </citation>
    <scope>NUCLEOTIDE SEQUENCE [LARGE SCALE GENOMIC DNA]</scope>
    <source>
        <strain evidence="1 2">HR1</strain>
    </source>
</reference>
<proteinExistence type="predicted"/>
<dbReference type="Proteomes" id="UP000247702">
    <property type="component" value="Unassembled WGS sequence"/>
</dbReference>
<evidence type="ECO:0000313" key="1">
    <source>
        <dbReference type="EMBL" id="GBC10781.1"/>
    </source>
</evidence>
<protein>
    <submittedName>
        <fullName evidence="1">Uncharacterized protein</fullName>
    </submittedName>
</protein>
<sequence length="70" mass="7908">MHVDITLYCNPPISSTVLEPQKVDYELAKSELFDNGEVLIMNHFYQSMPSIEDVGGTGSKNVDYELTVRK</sequence>